<dbReference type="AlphaFoldDB" id="A0A4V3D097"/>
<dbReference type="Pfam" id="PF02575">
    <property type="entry name" value="YbaB_DNA_bd"/>
    <property type="match status" value="1"/>
</dbReference>
<dbReference type="SUPFAM" id="SSF82607">
    <property type="entry name" value="YbaB-like"/>
    <property type="match status" value="1"/>
</dbReference>
<dbReference type="RefSeq" id="WP_133847751.1">
    <property type="nucleotide sequence ID" value="NZ_SNXZ01000001.1"/>
</dbReference>
<keyword evidence="2" id="KW-1185">Reference proteome</keyword>
<organism evidence="1 2">
    <name type="scientific">Labedaea rhizosphaerae</name>
    <dbReference type="NCBI Taxonomy" id="598644"/>
    <lineage>
        <taxon>Bacteria</taxon>
        <taxon>Bacillati</taxon>
        <taxon>Actinomycetota</taxon>
        <taxon>Actinomycetes</taxon>
        <taxon>Pseudonocardiales</taxon>
        <taxon>Pseudonocardiaceae</taxon>
        <taxon>Labedaea</taxon>
    </lineage>
</organism>
<reference evidence="1 2" key="1">
    <citation type="submission" date="2019-03" db="EMBL/GenBank/DDBJ databases">
        <title>Genomic Encyclopedia of Type Strains, Phase IV (KMG-IV): sequencing the most valuable type-strain genomes for metagenomic binning, comparative biology and taxonomic classification.</title>
        <authorList>
            <person name="Goeker M."/>
        </authorList>
    </citation>
    <scope>NUCLEOTIDE SEQUENCE [LARGE SCALE GENOMIC DNA]</scope>
    <source>
        <strain evidence="1 2">DSM 45361</strain>
    </source>
</reference>
<dbReference type="InterPro" id="IPR004401">
    <property type="entry name" value="YbaB/EbfC"/>
</dbReference>
<sequence length="126" mass="13725">MTWDATALRREITTAVEDYRAVLATERVTVETGLITAVMRLDGVLLEVVVDPRALREEADEVADLLTDAIASAEDAVARRRAEVGHTVTFLGHPVLEMVELMTKDPVAAASRLAGDPEARRQAWAS</sequence>
<accession>A0A4V3D097</accession>
<dbReference type="InterPro" id="IPR036894">
    <property type="entry name" value="YbaB-like_sf"/>
</dbReference>
<protein>
    <submittedName>
        <fullName evidence="1">YbaB/EbfC DNA-binding family protein</fullName>
    </submittedName>
</protein>
<gene>
    <name evidence="1" type="ORF">EV186_101876</name>
</gene>
<dbReference type="Gene3D" id="3.30.1310.10">
    <property type="entry name" value="Nucleoid-associated protein YbaB-like domain"/>
    <property type="match status" value="1"/>
</dbReference>
<proteinExistence type="predicted"/>
<dbReference type="EMBL" id="SNXZ01000001">
    <property type="protein sequence ID" value="TDQ04915.1"/>
    <property type="molecule type" value="Genomic_DNA"/>
</dbReference>
<comment type="caution">
    <text evidence="1">The sequence shown here is derived from an EMBL/GenBank/DDBJ whole genome shotgun (WGS) entry which is preliminary data.</text>
</comment>
<name>A0A4V3D097_LABRH</name>
<dbReference type="GO" id="GO:0003677">
    <property type="term" value="F:DNA binding"/>
    <property type="evidence" value="ECO:0007669"/>
    <property type="project" value="UniProtKB-KW"/>
</dbReference>
<evidence type="ECO:0000313" key="2">
    <source>
        <dbReference type="Proteomes" id="UP000295444"/>
    </source>
</evidence>
<dbReference type="Proteomes" id="UP000295444">
    <property type="component" value="Unassembled WGS sequence"/>
</dbReference>
<keyword evidence="1" id="KW-0238">DNA-binding</keyword>
<evidence type="ECO:0000313" key="1">
    <source>
        <dbReference type="EMBL" id="TDQ04915.1"/>
    </source>
</evidence>